<dbReference type="CDD" id="cd00570">
    <property type="entry name" value="GST_N_family"/>
    <property type="match status" value="1"/>
</dbReference>
<name>A0A7W9EDE4_9SPHN</name>
<dbReference type="Pfam" id="PF13417">
    <property type="entry name" value="GST_N_3"/>
    <property type="match status" value="1"/>
</dbReference>
<accession>A0A7W9EDE4</accession>
<gene>
    <name evidence="3" type="ORF">FHS49_000835</name>
</gene>
<reference evidence="3 4" key="1">
    <citation type="submission" date="2020-08" db="EMBL/GenBank/DDBJ databases">
        <title>Genomic Encyclopedia of Type Strains, Phase IV (KMG-IV): sequencing the most valuable type-strain genomes for metagenomic binning, comparative biology and taxonomic classification.</title>
        <authorList>
            <person name="Goeker M."/>
        </authorList>
    </citation>
    <scope>NUCLEOTIDE SEQUENCE [LARGE SCALE GENOMIC DNA]</scope>
    <source>
        <strain evidence="3 4">DSM 25079</strain>
    </source>
</reference>
<evidence type="ECO:0000313" key="4">
    <source>
        <dbReference type="Proteomes" id="UP000549617"/>
    </source>
</evidence>
<dbReference type="PROSITE" id="PS50404">
    <property type="entry name" value="GST_NTER"/>
    <property type="match status" value="1"/>
</dbReference>
<dbReference type="InterPro" id="IPR004045">
    <property type="entry name" value="Glutathione_S-Trfase_N"/>
</dbReference>
<dbReference type="InterPro" id="IPR050983">
    <property type="entry name" value="GST_Omega/HSP26"/>
</dbReference>
<dbReference type="GO" id="GO:0016740">
    <property type="term" value="F:transferase activity"/>
    <property type="evidence" value="ECO:0007669"/>
    <property type="project" value="UniProtKB-KW"/>
</dbReference>
<evidence type="ECO:0000313" key="3">
    <source>
        <dbReference type="EMBL" id="MBB5684844.1"/>
    </source>
</evidence>
<dbReference type="PROSITE" id="PS50405">
    <property type="entry name" value="GST_CTER"/>
    <property type="match status" value="1"/>
</dbReference>
<dbReference type="InterPro" id="IPR036282">
    <property type="entry name" value="Glutathione-S-Trfase_C_sf"/>
</dbReference>
<protein>
    <submittedName>
        <fullName evidence="3">Glutathione S-transferase</fullName>
    </submittedName>
</protein>
<dbReference type="Proteomes" id="UP000549617">
    <property type="component" value="Unassembled WGS sequence"/>
</dbReference>
<dbReference type="SUPFAM" id="SSF47616">
    <property type="entry name" value="GST C-terminal domain-like"/>
    <property type="match status" value="1"/>
</dbReference>
<evidence type="ECO:0000259" key="2">
    <source>
        <dbReference type="PROSITE" id="PS50405"/>
    </source>
</evidence>
<feature type="domain" description="GST N-terminal" evidence="1">
    <location>
        <begin position="1"/>
        <end position="78"/>
    </location>
</feature>
<sequence>MKLYGTSLSPYTGRVILVLRAKGSGLPVLPWPLQGPDREAFLAINPQGKIPFLDDDGLHLPESAVIADYLDTVLPGPSLWPAEPRARAREALLARFIDVSIAPGVTNYTRALLAGAPNADVVDETWAQFAAGLEALEYYRDRSGPWLNGVSFGHSDAALLPFLYGISRFADLTAIGAALASLTDFQAYWDRATRVPFVAELLAEAQVRADLVYGEGGPLHEGLNRLKTAVVEGRADPSVAIAGRFPWFRSWRR</sequence>
<dbReference type="Gene3D" id="1.20.1050.10">
    <property type="match status" value="1"/>
</dbReference>
<dbReference type="EMBL" id="JACIJC010000001">
    <property type="protein sequence ID" value="MBB5684844.1"/>
    <property type="molecule type" value="Genomic_DNA"/>
</dbReference>
<dbReference type="SUPFAM" id="SSF52833">
    <property type="entry name" value="Thioredoxin-like"/>
    <property type="match status" value="1"/>
</dbReference>
<proteinExistence type="predicted"/>
<organism evidence="3 4">
    <name type="scientific">Sphingobium boeckii</name>
    <dbReference type="NCBI Taxonomy" id="1082345"/>
    <lineage>
        <taxon>Bacteria</taxon>
        <taxon>Pseudomonadati</taxon>
        <taxon>Pseudomonadota</taxon>
        <taxon>Alphaproteobacteria</taxon>
        <taxon>Sphingomonadales</taxon>
        <taxon>Sphingomonadaceae</taxon>
        <taxon>Sphingobium</taxon>
    </lineage>
</organism>
<dbReference type="Gene3D" id="3.40.30.10">
    <property type="entry name" value="Glutaredoxin"/>
    <property type="match status" value="1"/>
</dbReference>
<feature type="domain" description="GST C-terminal" evidence="2">
    <location>
        <begin position="83"/>
        <end position="211"/>
    </location>
</feature>
<comment type="caution">
    <text evidence="3">The sequence shown here is derived from an EMBL/GenBank/DDBJ whole genome shotgun (WGS) entry which is preliminary data.</text>
</comment>
<dbReference type="GO" id="GO:0005737">
    <property type="term" value="C:cytoplasm"/>
    <property type="evidence" value="ECO:0007669"/>
    <property type="project" value="TreeGrafter"/>
</dbReference>
<dbReference type="RefSeq" id="WP_184015503.1">
    <property type="nucleotide sequence ID" value="NZ_JACIJC010000001.1"/>
</dbReference>
<evidence type="ECO:0000259" key="1">
    <source>
        <dbReference type="PROSITE" id="PS50404"/>
    </source>
</evidence>
<dbReference type="PANTHER" id="PTHR43968">
    <property type="match status" value="1"/>
</dbReference>
<dbReference type="SFLD" id="SFLDS00019">
    <property type="entry name" value="Glutathione_Transferase_(cytos"/>
    <property type="match status" value="1"/>
</dbReference>
<dbReference type="PANTHER" id="PTHR43968:SF6">
    <property type="entry name" value="GLUTATHIONE S-TRANSFERASE OMEGA"/>
    <property type="match status" value="1"/>
</dbReference>
<dbReference type="InterPro" id="IPR040079">
    <property type="entry name" value="Glutathione_S-Trfase"/>
</dbReference>
<dbReference type="AlphaFoldDB" id="A0A7W9EDE4"/>
<dbReference type="InterPro" id="IPR036249">
    <property type="entry name" value="Thioredoxin-like_sf"/>
</dbReference>
<dbReference type="InterPro" id="IPR010987">
    <property type="entry name" value="Glutathione-S-Trfase_C-like"/>
</dbReference>
<dbReference type="SFLD" id="SFLDG00358">
    <property type="entry name" value="Main_(cytGST)"/>
    <property type="match status" value="1"/>
</dbReference>
<keyword evidence="3" id="KW-0808">Transferase</keyword>
<keyword evidence="4" id="KW-1185">Reference proteome</keyword>